<dbReference type="GO" id="GO:0016020">
    <property type="term" value="C:membrane"/>
    <property type="evidence" value="ECO:0007669"/>
    <property type="project" value="TreeGrafter"/>
</dbReference>
<dbReference type="Proteomes" id="UP000837801">
    <property type="component" value="Unassembled WGS sequence"/>
</dbReference>
<keyword evidence="7" id="KW-1133">Transmembrane helix</keyword>
<evidence type="ECO:0000256" key="1">
    <source>
        <dbReference type="ARBA" id="ARBA00009283"/>
    </source>
</evidence>
<dbReference type="GO" id="GO:0017111">
    <property type="term" value="F:ribonucleoside triphosphate phosphatase activity"/>
    <property type="evidence" value="ECO:0007669"/>
    <property type="project" value="TreeGrafter"/>
</dbReference>
<dbReference type="InterPro" id="IPR000407">
    <property type="entry name" value="GDA1_CD39_NTPase"/>
</dbReference>
<evidence type="ECO:0000256" key="2">
    <source>
        <dbReference type="ARBA" id="ARBA00022801"/>
    </source>
</evidence>
<dbReference type="PANTHER" id="PTHR11782">
    <property type="entry name" value="ADENOSINE/GUANOSINE DIPHOSPHATASE"/>
    <property type="match status" value="1"/>
</dbReference>
<feature type="compositionally biased region" description="Polar residues" evidence="6">
    <location>
        <begin position="637"/>
        <end position="646"/>
    </location>
</feature>
<keyword evidence="7" id="KW-0812">Transmembrane</keyword>
<sequence>MIVPSSERFGIVIDSGSSGSRIQIYKWEDQKHVKESGSQDGVVLNSPPKITQEDGWTHKISPGISTYNNKDRKVKDLWSKHFSELMKFAENIVPKDKQAETPVFVLATAGMRLLPEDKQKLILHETCSILRQNTDFYLPNCHNFVQIIDGETEGLYGWIGLNYLMGQFNNIGKTSKDTISDSIGFMDMGGASTQIAFVPSSNEEIAKHQDDLSKVTLRNINGETQTWNVFVETWLGFGANEARRRYLNQLIYMYASTPNSNGDPTVNDPCLPKGTDLSYTFNEKDYIIHGMGDYKSCVKSIYPLLMKDMPCKDTPCLFNGIHGPKLNFNKDKFIGISEYWYTANDIFQSGGEYNFNAFNEKVKEFCESDWSTILENAEQGKYSNLDPEKFLKSACFKASWVMNILHEGFELPRLELDNVPEPSKEDEELKNELPTKHIPFKSANSVNGDELSWTLGKILLFASSQIPPTDDKDQYIGIYPSEISGKEFVPGGGSTRLQLAESDSDSDEPGYSGKAEKGLLVYLPFFLLLFIFLAWFVRKINSKKMYSGSKFKRLANLIPSKIRESAISKIPGMNGYMQMRDHEEMSYNLEEGIHNVDSSLAGNPDYEDSPHDNNSNNNNMGGDQGIRNQLSVLRTRSTANLSSNEGSPDIEEYDGASGSKNGGRYTPNFLNKPFTIPKRTPGNGLFLFQDHGSRESLQRTTSSSSIRKAKGIE</sequence>
<gene>
    <name evidence="8" type="ORF">CLIB1423_07S03136</name>
</gene>
<organism evidence="8 9">
    <name type="scientific">[Candida] railenensis</name>
    <dbReference type="NCBI Taxonomy" id="45579"/>
    <lineage>
        <taxon>Eukaryota</taxon>
        <taxon>Fungi</taxon>
        <taxon>Dikarya</taxon>
        <taxon>Ascomycota</taxon>
        <taxon>Saccharomycotina</taxon>
        <taxon>Pichiomycetes</taxon>
        <taxon>Debaryomycetaceae</taxon>
        <taxon>Kurtzmaniella</taxon>
    </lineage>
</organism>
<keyword evidence="4" id="KW-0547">Nucleotide-binding</keyword>
<dbReference type="GO" id="GO:0005794">
    <property type="term" value="C:Golgi apparatus"/>
    <property type="evidence" value="ECO:0007669"/>
    <property type="project" value="TreeGrafter"/>
</dbReference>
<evidence type="ECO:0000313" key="9">
    <source>
        <dbReference type="Proteomes" id="UP000837801"/>
    </source>
</evidence>
<dbReference type="GO" id="GO:0004382">
    <property type="term" value="F:GDP phosphatase activity"/>
    <property type="evidence" value="ECO:0007669"/>
    <property type="project" value="TreeGrafter"/>
</dbReference>
<name>A0A9P0VY70_9ASCO</name>
<dbReference type="PROSITE" id="PS01238">
    <property type="entry name" value="GDA1_CD39_NTPASE"/>
    <property type="match status" value="1"/>
</dbReference>
<feature type="active site" description="Proton acceptor" evidence="3">
    <location>
        <position position="153"/>
    </location>
</feature>
<reference evidence="8" key="1">
    <citation type="submission" date="2022-03" db="EMBL/GenBank/DDBJ databases">
        <authorList>
            <person name="Legras J.-L."/>
            <person name="Devillers H."/>
            <person name="Grondin C."/>
        </authorList>
    </citation>
    <scope>NUCLEOTIDE SEQUENCE</scope>
    <source>
        <strain evidence="8">CLIB 1423</strain>
    </source>
</reference>
<dbReference type="EMBL" id="CAKXYY010000007">
    <property type="protein sequence ID" value="CAH2352596.1"/>
    <property type="molecule type" value="Genomic_DNA"/>
</dbReference>
<dbReference type="OrthoDB" id="6372431at2759"/>
<evidence type="ECO:0000313" key="8">
    <source>
        <dbReference type="EMBL" id="CAH2352596.1"/>
    </source>
</evidence>
<keyword evidence="4" id="KW-0067">ATP-binding</keyword>
<protein>
    <submittedName>
        <fullName evidence="8">Golgi apyrase</fullName>
    </submittedName>
</protein>
<comment type="caution">
    <text evidence="8">The sequence shown here is derived from an EMBL/GenBank/DDBJ whole genome shotgun (WGS) entry which is preliminary data.</text>
</comment>
<keyword evidence="2 5" id="KW-0378">Hydrolase</keyword>
<dbReference type="PANTHER" id="PTHR11782:SF121">
    <property type="entry name" value="NUCLEOSIDE-DIPHOSPHATASE MIG-23"/>
    <property type="match status" value="1"/>
</dbReference>
<keyword evidence="9" id="KW-1185">Reference proteome</keyword>
<proteinExistence type="inferred from homology"/>
<dbReference type="CDD" id="cd24039">
    <property type="entry name" value="ASKHA_NBD_YND1-like"/>
    <property type="match status" value="1"/>
</dbReference>
<keyword evidence="7" id="KW-0472">Membrane</keyword>
<evidence type="ECO:0000256" key="4">
    <source>
        <dbReference type="PIRSR" id="PIRSR600407-2"/>
    </source>
</evidence>
<evidence type="ECO:0000256" key="6">
    <source>
        <dbReference type="SAM" id="MobiDB-lite"/>
    </source>
</evidence>
<evidence type="ECO:0000256" key="3">
    <source>
        <dbReference type="PIRSR" id="PIRSR600407-1"/>
    </source>
</evidence>
<evidence type="ECO:0000256" key="5">
    <source>
        <dbReference type="RuleBase" id="RU003833"/>
    </source>
</evidence>
<dbReference type="AlphaFoldDB" id="A0A9P0VY70"/>
<dbReference type="GO" id="GO:0046036">
    <property type="term" value="P:CTP metabolic process"/>
    <property type="evidence" value="ECO:0007669"/>
    <property type="project" value="TreeGrafter"/>
</dbReference>
<feature type="transmembrane region" description="Helical" evidence="7">
    <location>
        <begin position="519"/>
        <end position="537"/>
    </location>
</feature>
<feature type="binding site" evidence="4">
    <location>
        <begin position="190"/>
        <end position="194"/>
    </location>
    <ligand>
        <name>ATP</name>
        <dbReference type="ChEBI" id="CHEBI:30616"/>
    </ligand>
</feature>
<dbReference type="Pfam" id="PF01150">
    <property type="entry name" value="GDA1_CD39"/>
    <property type="match status" value="1"/>
</dbReference>
<comment type="similarity">
    <text evidence="1 5">Belongs to the GDA1/CD39 NTPase family.</text>
</comment>
<dbReference type="GO" id="GO:0005524">
    <property type="term" value="F:ATP binding"/>
    <property type="evidence" value="ECO:0007669"/>
    <property type="project" value="UniProtKB-KW"/>
</dbReference>
<feature type="region of interest" description="Disordered" evidence="6">
    <location>
        <begin position="690"/>
        <end position="713"/>
    </location>
</feature>
<feature type="region of interest" description="Disordered" evidence="6">
    <location>
        <begin position="598"/>
        <end position="625"/>
    </location>
</feature>
<dbReference type="GO" id="GO:0006256">
    <property type="term" value="P:UDP catabolic process"/>
    <property type="evidence" value="ECO:0007669"/>
    <property type="project" value="TreeGrafter"/>
</dbReference>
<feature type="region of interest" description="Disordered" evidence="6">
    <location>
        <begin position="637"/>
        <end position="672"/>
    </location>
</feature>
<accession>A0A9P0VY70</accession>
<dbReference type="Gene3D" id="3.30.420.40">
    <property type="match status" value="1"/>
</dbReference>
<dbReference type="Gene3D" id="3.30.420.150">
    <property type="entry name" value="Exopolyphosphatase. Domain 2"/>
    <property type="match status" value="1"/>
</dbReference>
<evidence type="ECO:0000256" key="7">
    <source>
        <dbReference type="SAM" id="Phobius"/>
    </source>
</evidence>
<dbReference type="GO" id="GO:0045134">
    <property type="term" value="F:UDP phosphatase activity"/>
    <property type="evidence" value="ECO:0007669"/>
    <property type="project" value="TreeGrafter"/>
</dbReference>